<evidence type="ECO:0000313" key="1">
    <source>
        <dbReference type="EMBL" id="UXD88972.1"/>
    </source>
</evidence>
<dbReference type="Proteomes" id="UP001065322">
    <property type="component" value="Chromosome"/>
</dbReference>
<evidence type="ECO:0008006" key="3">
    <source>
        <dbReference type="Google" id="ProtNLM"/>
    </source>
</evidence>
<gene>
    <name evidence="1" type="ORF">HUF19_16665</name>
</gene>
<dbReference type="EMBL" id="CP054475">
    <property type="protein sequence ID" value="UXD88972.1"/>
    <property type="molecule type" value="Genomic_DNA"/>
</dbReference>
<keyword evidence="2" id="KW-1185">Reference proteome</keyword>
<organism evidence="1 2">
    <name type="scientific">Thalassolituus hydrocarboniclasticus</name>
    <dbReference type="NCBI Taxonomy" id="2742796"/>
    <lineage>
        <taxon>Bacteria</taxon>
        <taxon>Pseudomonadati</taxon>
        <taxon>Pseudomonadota</taxon>
        <taxon>Gammaproteobacteria</taxon>
        <taxon>Oceanospirillales</taxon>
        <taxon>Oceanospirillaceae</taxon>
        <taxon>Thalassolituus</taxon>
    </lineage>
</organism>
<dbReference type="Gene3D" id="3.30.1490.490">
    <property type="match status" value="1"/>
</dbReference>
<protein>
    <recommendedName>
        <fullName evidence="3">C2H2-type domain-containing protein</fullName>
    </recommendedName>
</protein>
<sequence>MDKKAQYELTAPRMTLCPVCFEEITVRRLEKHLLKEHSRAKQICCISCSAPFKKSKYVQHIRNDHSDGFWIGTGVKKAQLNMVIQRWYSPVPDKNTLYTCSACHSEIESNQLFQHQKTVHGIDYLNPKVIATMQPGRLGKGNEDYNTAKELKNAATVKFTVRGVVPLRVCQELIINSAYWYTHQSGKPVRAPKHHNRVTYSPFTGGRISFGANTFLIQKAAEKLIELLEIRTDDHGRLLVDPAVFAKEATEIVASSVKSKNGRYAQYPIQDDGHMRFGAQSIHVPSFIKTFTEEFRIRNRIPL</sequence>
<dbReference type="RefSeq" id="WP_260997655.1">
    <property type="nucleotide sequence ID" value="NZ_CP054475.1"/>
</dbReference>
<accession>A0ABY6AE93</accession>
<evidence type="ECO:0000313" key="2">
    <source>
        <dbReference type="Proteomes" id="UP001065322"/>
    </source>
</evidence>
<proteinExistence type="predicted"/>
<reference evidence="2" key="1">
    <citation type="submission" date="2020-06" db="EMBL/GenBank/DDBJ databases">
        <title>Thalassolituus marinus alknpb1M-1, a hydrocarbon-degrading bacterium isolated from the deep-sea overlying water using an in-situ strategy from the South China Sea basin.</title>
        <authorList>
            <person name="Dong C."/>
            <person name="Chen Y."/>
            <person name="Shao Z."/>
        </authorList>
    </citation>
    <scope>NUCLEOTIDE SEQUENCE [LARGE SCALE GENOMIC DNA]</scope>
    <source>
        <strain evidence="2">alknpb1M-1</strain>
    </source>
</reference>
<name>A0ABY6AE93_9GAMM</name>